<evidence type="ECO:0000313" key="2">
    <source>
        <dbReference type="Proteomes" id="UP000010475"/>
    </source>
</evidence>
<dbReference type="PANTHER" id="PTHR31687:SF3">
    <property type="entry name" value="PROTEIN URG3"/>
    <property type="match status" value="1"/>
</dbReference>
<gene>
    <name evidence="1" type="ORF">Cylst_2389</name>
</gene>
<dbReference type="PATRIC" id="fig|56107.3.peg.2637"/>
<dbReference type="Proteomes" id="UP000010475">
    <property type="component" value="Chromosome"/>
</dbReference>
<accession>K9WWP4</accession>
<name>K9WWP4_9NOST</name>
<dbReference type="Pfam" id="PF07958">
    <property type="entry name" value="DUF1688"/>
    <property type="match status" value="1"/>
</dbReference>
<sequence>MIAYLRSPVAIRERCGELFELVVEGKSRHFVCDLTRLAGVADYVIEVMRAEYPDLQVPFHSRWRHFQAGGVPRLTELNEVLAGLTPQEKAAAKFDLAIISVLLDAGAGHDWRYHEQETGLSFGRSEGLAVASFQMFCQGAFSGEGWLQVDAEKLQALTESELATGFQVNADNPLVGISGRLSLLQRLGEALVSAPHLFGDENPRPGNLVNYLLGKAENGQLAATTVFSAVLEGLSDIWPGRLEVAGVNLGDVWFHPDVADNNLVPFHKLSQWLTYSLLEPLQELGLTITGKDALTGLPEYRNGGLCLDLGLISAKYPEILHSSHSVASEIIVEWRALTVILLDLIAVTVRDKLGMSAEELPLVKILQGGTWTAGRKIAAELRTGGLPPIKIESDGTVF</sequence>
<dbReference type="KEGG" id="csg:Cylst_2389"/>
<dbReference type="HOGENOM" id="CLU_026445_1_0_3"/>
<protein>
    <recommendedName>
        <fullName evidence="3">Uracil phosphoribosyltransferase</fullName>
    </recommendedName>
</protein>
<organism evidence="1 2">
    <name type="scientific">Cylindrospermum stagnale PCC 7417</name>
    <dbReference type="NCBI Taxonomy" id="56107"/>
    <lineage>
        <taxon>Bacteria</taxon>
        <taxon>Bacillati</taxon>
        <taxon>Cyanobacteriota</taxon>
        <taxon>Cyanophyceae</taxon>
        <taxon>Nostocales</taxon>
        <taxon>Nostocaceae</taxon>
        <taxon>Cylindrospermum</taxon>
    </lineage>
</organism>
<dbReference type="InterPro" id="IPR012469">
    <property type="entry name" value="DUF1688"/>
</dbReference>
<keyword evidence="2" id="KW-1185">Reference proteome</keyword>
<evidence type="ECO:0000313" key="1">
    <source>
        <dbReference type="EMBL" id="AFZ24608.1"/>
    </source>
</evidence>
<dbReference type="OrthoDB" id="9779699at2"/>
<dbReference type="EMBL" id="CP003642">
    <property type="protein sequence ID" value="AFZ24608.1"/>
    <property type="molecule type" value="Genomic_DNA"/>
</dbReference>
<reference evidence="1 2" key="1">
    <citation type="submission" date="2012-06" db="EMBL/GenBank/DDBJ databases">
        <title>Finished chromosome of genome of Cylindrospermum stagnale PCC 7417.</title>
        <authorList>
            <consortium name="US DOE Joint Genome Institute"/>
            <person name="Gugger M."/>
            <person name="Coursin T."/>
            <person name="Rippka R."/>
            <person name="Tandeau De Marsac N."/>
            <person name="Huntemann M."/>
            <person name="Wei C.-L."/>
            <person name="Han J."/>
            <person name="Detter J.C."/>
            <person name="Han C."/>
            <person name="Tapia R."/>
            <person name="Chen A."/>
            <person name="Kyrpides N."/>
            <person name="Mavromatis K."/>
            <person name="Markowitz V."/>
            <person name="Szeto E."/>
            <person name="Ivanova N."/>
            <person name="Pagani I."/>
            <person name="Pati A."/>
            <person name="Goodwin L."/>
            <person name="Nordberg H.P."/>
            <person name="Cantor M.N."/>
            <person name="Hua S.X."/>
            <person name="Woyke T."/>
            <person name="Kerfeld C.A."/>
        </authorList>
    </citation>
    <scope>NUCLEOTIDE SEQUENCE [LARGE SCALE GENOMIC DNA]</scope>
    <source>
        <strain evidence="1 2">PCC 7417</strain>
    </source>
</reference>
<dbReference type="AlphaFoldDB" id="K9WWP4"/>
<proteinExistence type="predicted"/>
<dbReference type="eggNOG" id="COG0807">
    <property type="taxonomic scope" value="Bacteria"/>
</dbReference>
<dbReference type="STRING" id="56107.Cylst_2389"/>
<evidence type="ECO:0008006" key="3">
    <source>
        <dbReference type="Google" id="ProtNLM"/>
    </source>
</evidence>
<dbReference type="RefSeq" id="WP_015207862.1">
    <property type="nucleotide sequence ID" value="NC_019757.1"/>
</dbReference>
<dbReference type="PANTHER" id="PTHR31687">
    <property type="match status" value="1"/>
</dbReference>